<keyword evidence="10" id="KW-1185">Reference proteome</keyword>
<dbReference type="AlphaFoldDB" id="A0A6B8RVT4"/>
<evidence type="ECO:0000256" key="5">
    <source>
        <dbReference type="ARBA" id="ARBA00022989"/>
    </source>
</evidence>
<dbReference type="Gene3D" id="1.10.3720.10">
    <property type="entry name" value="MetI-like"/>
    <property type="match status" value="1"/>
</dbReference>
<dbReference type="OrthoDB" id="153186at2"/>
<keyword evidence="6 7" id="KW-0472">Membrane</keyword>
<dbReference type="PROSITE" id="PS50928">
    <property type="entry name" value="ABC_TM1"/>
    <property type="match status" value="1"/>
</dbReference>
<evidence type="ECO:0000313" key="10">
    <source>
        <dbReference type="Proteomes" id="UP000426246"/>
    </source>
</evidence>
<reference evidence="10" key="1">
    <citation type="submission" date="2018-11" db="EMBL/GenBank/DDBJ databases">
        <title>Complete genome sequence of Paenibacillus sp. ML311-T8.</title>
        <authorList>
            <person name="Nam Y.-D."/>
            <person name="Kang J."/>
            <person name="Chung W.-H."/>
            <person name="Park Y.S."/>
        </authorList>
    </citation>
    <scope>NUCLEOTIDE SEQUENCE [LARGE SCALE GENOMIC DNA]</scope>
    <source>
        <strain evidence="10">ML311-T8</strain>
    </source>
</reference>
<dbReference type="GO" id="GO:0005886">
    <property type="term" value="C:plasma membrane"/>
    <property type="evidence" value="ECO:0007669"/>
    <property type="project" value="UniProtKB-SubCell"/>
</dbReference>
<evidence type="ECO:0000259" key="8">
    <source>
        <dbReference type="PROSITE" id="PS50928"/>
    </source>
</evidence>
<dbReference type="RefSeq" id="WP_155704950.1">
    <property type="nucleotide sequence ID" value="NZ_CP034235.1"/>
</dbReference>
<evidence type="ECO:0000256" key="1">
    <source>
        <dbReference type="ARBA" id="ARBA00004651"/>
    </source>
</evidence>
<comment type="subcellular location">
    <subcellularLocation>
        <location evidence="1 7">Cell membrane</location>
        <topology evidence="1 7">Multi-pass membrane protein</topology>
    </subcellularLocation>
</comment>
<sequence>MTNKPLLFVKWVLMCILSLIIFIPLLFIVLNALKNTQEAAVLKLTLPSEWMWSNFSVVFEQGRMLRGLINSSIVTGGSVVLTISIGVLAAFIIARRSGKVMNVIYLIFVAGLIAPSSVIPTFKLMQFFHLNNHFTGVILLYAALNSPFIILMMTGFVKSIPKEIDESAFVDGSHGIGLFVRIILPLLVPSITTALIFVFLGVWNDFQLPLYFLNNSEKWTIPLSVFAFKSKFGSDWNLIFANLIIAMLPILLVYAVGQKLIIDELTAGAIKG</sequence>
<dbReference type="PANTHER" id="PTHR43744">
    <property type="entry name" value="ABC TRANSPORTER PERMEASE PROTEIN MG189-RELATED-RELATED"/>
    <property type="match status" value="1"/>
</dbReference>
<feature type="domain" description="ABC transmembrane type-1" evidence="8">
    <location>
        <begin position="68"/>
        <end position="257"/>
    </location>
</feature>
<dbReference type="KEGG" id="ppsc:EHS13_35280"/>
<dbReference type="InterPro" id="IPR000515">
    <property type="entry name" value="MetI-like"/>
</dbReference>
<evidence type="ECO:0000256" key="3">
    <source>
        <dbReference type="ARBA" id="ARBA00022475"/>
    </source>
</evidence>
<feature type="transmembrane region" description="Helical" evidence="7">
    <location>
        <begin position="134"/>
        <end position="157"/>
    </location>
</feature>
<dbReference type="CDD" id="cd06261">
    <property type="entry name" value="TM_PBP2"/>
    <property type="match status" value="1"/>
</dbReference>
<feature type="transmembrane region" description="Helical" evidence="7">
    <location>
        <begin position="73"/>
        <end position="94"/>
    </location>
</feature>
<dbReference type="EMBL" id="CP034235">
    <property type="protein sequence ID" value="QGQ99755.1"/>
    <property type="molecule type" value="Genomic_DNA"/>
</dbReference>
<dbReference type="SUPFAM" id="SSF161098">
    <property type="entry name" value="MetI-like"/>
    <property type="match status" value="1"/>
</dbReference>
<feature type="transmembrane region" description="Helical" evidence="7">
    <location>
        <begin position="236"/>
        <end position="256"/>
    </location>
</feature>
<evidence type="ECO:0000256" key="4">
    <source>
        <dbReference type="ARBA" id="ARBA00022692"/>
    </source>
</evidence>
<evidence type="ECO:0000256" key="7">
    <source>
        <dbReference type="RuleBase" id="RU363032"/>
    </source>
</evidence>
<keyword evidence="5 7" id="KW-1133">Transmembrane helix</keyword>
<dbReference type="Proteomes" id="UP000426246">
    <property type="component" value="Chromosome"/>
</dbReference>
<protein>
    <submittedName>
        <fullName evidence="9">Carbohydrate ABC transporter permease</fullName>
    </submittedName>
</protein>
<comment type="similarity">
    <text evidence="7">Belongs to the binding-protein-dependent transport system permease family.</text>
</comment>
<evidence type="ECO:0000256" key="2">
    <source>
        <dbReference type="ARBA" id="ARBA00022448"/>
    </source>
</evidence>
<proteinExistence type="inferred from homology"/>
<organism evidence="9 10">
    <name type="scientific">Paenibacillus psychroresistens</name>
    <dbReference type="NCBI Taxonomy" id="1778678"/>
    <lineage>
        <taxon>Bacteria</taxon>
        <taxon>Bacillati</taxon>
        <taxon>Bacillota</taxon>
        <taxon>Bacilli</taxon>
        <taxon>Bacillales</taxon>
        <taxon>Paenibacillaceae</taxon>
        <taxon>Paenibacillus</taxon>
    </lineage>
</organism>
<dbReference type="InterPro" id="IPR035906">
    <property type="entry name" value="MetI-like_sf"/>
</dbReference>
<feature type="transmembrane region" description="Helical" evidence="7">
    <location>
        <begin position="178"/>
        <end position="203"/>
    </location>
</feature>
<keyword evidence="4 7" id="KW-0812">Transmembrane</keyword>
<dbReference type="Pfam" id="PF00528">
    <property type="entry name" value="BPD_transp_1"/>
    <property type="match status" value="1"/>
</dbReference>
<evidence type="ECO:0000256" key="6">
    <source>
        <dbReference type="ARBA" id="ARBA00023136"/>
    </source>
</evidence>
<keyword evidence="2 7" id="KW-0813">Transport</keyword>
<name>A0A6B8RVT4_9BACL</name>
<feature type="transmembrane region" description="Helical" evidence="7">
    <location>
        <begin position="103"/>
        <end position="122"/>
    </location>
</feature>
<accession>A0A6B8RVT4</accession>
<keyword evidence="3" id="KW-1003">Cell membrane</keyword>
<feature type="transmembrane region" description="Helical" evidence="7">
    <location>
        <begin position="12"/>
        <end position="33"/>
    </location>
</feature>
<dbReference type="GO" id="GO:0055085">
    <property type="term" value="P:transmembrane transport"/>
    <property type="evidence" value="ECO:0007669"/>
    <property type="project" value="InterPro"/>
</dbReference>
<dbReference type="PANTHER" id="PTHR43744:SF8">
    <property type="entry name" value="SN-GLYCEROL-3-PHOSPHATE TRANSPORT SYSTEM PERMEASE PROTEIN UGPE"/>
    <property type="match status" value="1"/>
</dbReference>
<gene>
    <name evidence="9" type="ORF">EHS13_35280</name>
</gene>
<evidence type="ECO:0000313" key="9">
    <source>
        <dbReference type="EMBL" id="QGQ99755.1"/>
    </source>
</evidence>